<dbReference type="CTD" id="6760067"/>
<accession>B3SF34</accession>
<dbReference type="PANTHER" id="PTHR12815">
    <property type="entry name" value="SORTING AND ASSEMBLY MACHINERY SAMM50 PROTEIN FAMILY MEMBER"/>
    <property type="match status" value="1"/>
</dbReference>
<dbReference type="AlphaFoldDB" id="B3SF34"/>
<dbReference type="PhylomeDB" id="B3SF34"/>
<evidence type="ECO:0000313" key="5">
    <source>
        <dbReference type="Proteomes" id="UP000009022"/>
    </source>
</evidence>
<organism evidence="4 5">
    <name type="scientific">Trichoplax adhaerens</name>
    <name type="common">Trichoplax reptans</name>
    <dbReference type="NCBI Taxonomy" id="10228"/>
    <lineage>
        <taxon>Eukaryota</taxon>
        <taxon>Metazoa</taxon>
        <taxon>Placozoa</taxon>
        <taxon>Uniplacotomia</taxon>
        <taxon>Trichoplacea</taxon>
        <taxon>Trichoplacidae</taxon>
        <taxon>Trichoplax</taxon>
    </lineage>
</organism>
<dbReference type="InterPro" id="IPR039910">
    <property type="entry name" value="D15-like"/>
</dbReference>
<dbReference type="PANTHER" id="PTHR12815:SF42">
    <property type="entry name" value="BACTERIAL SURFACE ANTIGEN (D15) DOMAIN-CONTAINING PROTEIN"/>
    <property type="match status" value="1"/>
</dbReference>
<reference evidence="4 5" key="1">
    <citation type="journal article" date="2008" name="Nature">
        <title>The Trichoplax genome and the nature of placozoans.</title>
        <authorList>
            <person name="Srivastava M."/>
            <person name="Begovic E."/>
            <person name="Chapman J."/>
            <person name="Putnam N.H."/>
            <person name="Hellsten U."/>
            <person name="Kawashima T."/>
            <person name="Kuo A."/>
            <person name="Mitros T."/>
            <person name="Salamov A."/>
            <person name="Carpenter M.L."/>
            <person name="Signorovitch A.Y."/>
            <person name="Moreno M.A."/>
            <person name="Kamm K."/>
            <person name="Grimwood J."/>
            <person name="Schmutz J."/>
            <person name="Shapiro H."/>
            <person name="Grigoriev I.V."/>
            <person name="Buss L.W."/>
            <person name="Schierwater B."/>
            <person name="Dellaporta S.L."/>
            <person name="Rokhsar D.S."/>
        </authorList>
    </citation>
    <scope>NUCLEOTIDE SEQUENCE [LARGE SCALE GENOMIC DNA]</scope>
    <source>
        <strain evidence="4 5">Grell-BS-1999</strain>
    </source>
</reference>
<dbReference type="GO" id="GO:0019867">
    <property type="term" value="C:outer membrane"/>
    <property type="evidence" value="ECO:0007669"/>
    <property type="project" value="InterPro"/>
</dbReference>
<gene>
    <name evidence="4" type="ORF">TRIADDRAFT_62853</name>
</gene>
<dbReference type="GeneID" id="6760067"/>
<evidence type="ECO:0000256" key="1">
    <source>
        <dbReference type="ARBA" id="ARBA00004370"/>
    </source>
</evidence>
<dbReference type="FunFam" id="2.40.160.50:FF:000012">
    <property type="entry name" value="Outer membrane protein Omp85 family"/>
    <property type="match status" value="1"/>
</dbReference>
<keyword evidence="2" id="KW-0472">Membrane</keyword>
<evidence type="ECO:0000313" key="4">
    <source>
        <dbReference type="EMBL" id="EDV18661.1"/>
    </source>
</evidence>
<comment type="subcellular location">
    <subcellularLocation>
        <location evidence="1">Membrane</location>
    </subcellularLocation>
</comment>
<dbReference type="RefSeq" id="XP_002118853.1">
    <property type="nucleotide sequence ID" value="XM_002118817.1"/>
</dbReference>
<sequence>MLKKSGLFAEVNVKLPLTPLPDRKVPVIFNLKEGKHRAIKIGANYSTDIGLGLNTKWEHNNFLEHGEKFFIAMSLAKIESRLEAQLVEPFFLRADQRFKIGSTFKKENSEAYQSKGLDILGSIERDIGNKRIIGIGAKYDFEQVKKQNSSKNLMLLSVPMFISQDKRDNILNPKKGWLYNVNIEPIFNTLNTNTIFLKTRLSGSTYYSIPVIKNPVIAFRIATGSIIGANNNSIPATKRFYMGGGSSLRGYEYQLVGPVDKKNIPLGGRSFVEFSTELRVRINSDYGIVTFIDGGNVYNSTIPNFKNGIHWGIGVGLRYYTQFGPLRVDVAFPLRKRSTGIDKAYQLYFSIGQAF</sequence>
<proteinExistence type="predicted"/>
<dbReference type="InterPro" id="IPR000184">
    <property type="entry name" value="Bac_surfAg_D15"/>
</dbReference>
<dbReference type="Gene3D" id="2.40.160.50">
    <property type="entry name" value="membrane protein fhac: a member of the omp85/tpsb transporter family"/>
    <property type="match status" value="1"/>
</dbReference>
<name>B3SF34_TRIAD</name>
<protein>
    <recommendedName>
        <fullName evidence="3">Bacterial surface antigen (D15) domain-containing protein</fullName>
    </recommendedName>
</protein>
<dbReference type="Pfam" id="PF01103">
    <property type="entry name" value="Omp85"/>
    <property type="match status" value="1"/>
</dbReference>
<dbReference type="STRING" id="10228.B3SF34"/>
<dbReference type="KEGG" id="tad:TRIADDRAFT_62853"/>
<dbReference type="EMBL" id="DS985863">
    <property type="protein sequence ID" value="EDV18661.1"/>
    <property type="molecule type" value="Genomic_DNA"/>
</dbReference>
<dbReference type="GO" id="GO:0016020">
    <property type="term" value="C:membrane"/>
    <property type="evidence" value="ECO:0000318"/>
    <property type="project" value="GO_Central"/>
</dbReference>
<feature type="domain" description="Bacterial surface antigen (D15)" evidence="3">
    <location>
        <begin position="61"/>
        <end position="355"/>
    </location>
</feature>
<evidence type="ECO:0000259" key="3">
    <source>
        <dbReference type="Pfam" id="PF01103"/>
    </source>
</evidence>
<keyword evidence="5" id="KW-1185">Reference proteome</keyword>
<dbReference type="HOGENOM" id="CLU_917301_0_0_1"/>
<dbReference type="Proteomes" id="UP000009022">
    <property type="component" value="Unassembled WGS sequence"/>
</dbReference>
<evidence type="ECO:0000256" key="2">
    <source>
        <dbReference type="ARBA" id="ARBA00023136"/>
    </source>
</evidence>
<dbReference type="InParanoid" id="B3SF34"/>
<dbReference type="OrthoDB" id="1724197at2759"/>